<keyword evidence="1" id="KW-0812">Transmembrane</keyword>
<dbReference type="Proteomes" id="UP000199031">
    <property type="component" value="Unassembled WGS sequence"/>
</dbReference>
<organism evidence="2 3">
    <name type="scientific">Parafilimonas terrae</name>
    <dbReference type="NCBI Taxonomy" id="1465490"/>
    <lineage>
        <taxon>Bacteria</taxon>
        <taxon>Pseudomonadati</taxon>
        <taxon>Bacteroidota</taxon>
        <taxon>Chitinophagia</taxon>
        <taxon>Chitinophagales</taxon>
        <taxon>Chitinophagaceae</taxon>
        <taxon>Parafilimonas</taxon>
    </lineage>
</organism>
<dbReference type="STRING" id="1465490.SAMN05444277_108198"/>
<keyword evidence="3" id="KW-1185">Reference proteome</keyword>
<evidence type="ECO:0000256" key="1">
    <source>
        <dbReference type="SAM" id="Phobius"/>
    </source>
</evidence>
<gene>
    <name evidence="2" type="ORF">SAMN05444277_108198</name>
</gene>
<feature type="non-terminal residue" evidence="2">
    <location>
        <position position="47"/>
    </location>
</feature>
<protein>
    <submittedName>
        <fullName evidence="2">Uncharacterized protein</fullName>
    </submittedName>
</protein>
<proteinExistence type="predicted"/>
<name>A0A1I5XI73_9BACT</name>
<sequence>MQVKQIIKSPLVSVAVIILVALLIYISGKKSGNDYKTNILNKPSLTT</sequence>
<dbReference type="AlphaFoldDB" id="A0A1I5XI73"/>
<reference evidence="2 3" key="1">
    <citation type="submission" date="2016-10" db="EMBL/GenBank/DDBJ databases">
        <authorList>
            <person name="de Groot N.N."/>
        </authorList>
    </citation>
    <scope>NUCLEOTIDE SEQUENCE [LARGE SCALE GENOMIC DNA]</scope>
    <source>
        <strain evidence="2 3">DSM 28286</strain>
    </source>
</reference>
<accession>A0A1I5XI73</accession>
<evidence type="ECO:0000313" key="3">
    <source>
        <dbReference type="Proteomes" id="UP000199031"/>
    </source>
</evidence>
<keyword evidence="1" id="KW-0472">Membrane</keyword>
<keyword evidence="1" id="KW-1133">Transmembrane helix</keyword>
<dbReference type="EMBL" id="FOXQ01000008">
    <property type="protein sequence ID" value="SFQ31357.1"/>
    <property type="molecule type" value="Genomic_DNA"/>
</dbReference>
<evidence type="ECO:0000313" key="2">
    <source>
        <dbReference type="EMBL" id="SFQ31357.1"/>
    </source>
</evidence>
<feature type="transmembrane region" description="Helical" evidence="1">
    <location>
        <begin position="6"/>
        <end position="26"/>
    </location>
</feature>